<dbReference type="GO" id="GO:0032153">
    <property type="term" value="C:cell division site"/>
    <property type="evidence" value="ECO:0007669"/>
    <property type="project" value="TreeGrafter"/>
</dbReference>
<dbReference type="InterPro" id="IPR009571">
    <property type="entry name" value="SUR7/Rim9-like_fungi"/>
</dbReference>
<reference evidence="2" key="1">
    <citation type="submission" date="2022-01" db="EMBL/GenBank/DDBJ databases">
        <title>Comparative genomics reveals a dynamic genome evolution in the ectomycorrhizal milk-cap (Lactarius) mushrooms.</title>
        <authorList>
            <consortium name="DOE Joint Genome Institute"/>
            <person name="Lebreton A."/>
            <person name="Tang N."/>
            <person name="Kuo A."/>
            <person name="LaButti K."/>
            <person name="Drula E."/>
            <person name="Barry K."/>
            <person name="Clum A."/>
            <person name="Lipzen A."/>
            <person name="Mousain D."/>
            <person name="Ng V."/>
            <person name="Wang R."/>
            <person name="Wang X."/>
            <person name="Dai Y."/>
            <person name="Henrissat B."/>
            <person name="Grigoriev I.V."/>
            <person name="Guerin-Laguette A."/>
            <person name="Yu F."/>
            <person name="Martin F.M."/>
        </authorList>
    </citation>
    <scope>NUCLEOTIDE SEQUENCE</scope>
    <source>
        <strain evidence="2">QP</strain>
    </source>
</reference>
<keyword evidence="1" id="KW-1133">Transmembrane helix</keyword>
<dbReference type="GO" id="GO:0005886">
    <property type="term" value="C:plasma membrane"/>
    <property type="evidence" value="ECO:0007669"/>
    <property type="project" value="InterPro"/>
</dbReference>
<comment type="caution">
    <text evidence="2">The sequence shown here is derived from an EMBL/GenBank/DDBJ whole genome shotgun (WGS) entry which is preliminary data.</text>
</comment>
<protein>
    <recommendedName>
        <fullName evidence="4">Pali-domain-containing protein</fullName>
    </recommendedName>
</protein>
<keyword evidence="1" id="KW-0472">Membrane</keyword>
<name>A0AAD4LRE1_9AGAM</name>
<evidence type="ECO:0000256" key="1">
    <source>
        <dbReference type="SAM" id="Phobius"/>
    </source>
</evidence>
<dbReference type="Proteomes" id="UP001201163">
    <property type="component" value="Unassembled WGS sequence"/>
</dbReference>
<dbReference type="Gene3D" id="1.20.140.150">
    <property type="match status" value="1"/>
</dbReference>
<evidence type="ECO:0008006" key="4">
    <source>
        <dbReference type="Google" id="ProtNLM"/>
    </source>
</evidence>
<sequence length="223" mass="24044">MAPHLFPGIFFLFSAFILSLLVSISLPGIPTVDIARTHFTGGAAPHIATNTESIEQIRFGIWAYCTYDQTGDRTCVDSGHGYTVHLLSASKNITIGPGATRGLAVHPVAAGVTSIALLCSFSSHVTLVLIASLLSFLAALLTLIAFAIDLSLYVIVRDRVNHFDNVSARSVAAPGFWMTLVSLILLLLAGCAVYFGRRHSRMSGAIDYDRPVKPGLFSCFRRF</sequence>
<dbReference type="EMBL" id="JAKELL010000004">
    <property type="protein sequence ID" value="KAH8999527.1"/>
    <property type="molecule type" value="Genomic_DNA"/>
</dbReference>
<feature type="transmembrane region" description="Helical" evidence="1">
    <location>
        <begin position="176"/>
        <end position="195"/>
    </location>
</feature>
<evidence type="ECO:0000313" key="2">
    <source>
        <dbReference type="EMBL" id="KAH8999527.1"/>
    </source>
</evidence>
<gene>
    <name evidence="2" type="ORF">EDB92DRAFT_1834643</name>
</gene>
<feature type="transmembrane region" description="Helical" evidence="1">
    <location>
        <begin position="6"/>
        <end position="26"/>
    </location>
</feature>
<proteinExistence type="predicted"/>
<dbReference type="PANTHER" id="PTHR28013:SF4">
    <property type="entry name" value="MARVEL DOMAIN-CONTAINING PROTEIN"/>
    <property type="match status" value="1"/>
</dbReference>
<dbReference type="PANTHER" id="PTHR28013">
    <property type="entry name" value="PROTEIN DCV1-RELATED"/>
    <property type="match status" value="1"/>
</dbReference>
<keyword evidence="1" id="KW-0812">Transmembrane</keyword>
<evidence type="ECO:0000313" key="3">
    <source>
        <dbReference type="Proteomes" id="UP001201163"/>
    </source>
</evidence>
<keyword evidence="3" id="KW-1185">Reference proteome</keyword>
<dbReference type="InterPro" id="IPR051380">
    <property type="entry name" value="pH-response_reg_palI/RIM9"/>
</dbReference>
<organism evidence="2 3">
    <name type="scientific">Lactarius akahatsu</name>
    <dbReference type="NCBI Taxonomy" id="416441"/>
    <lineage>
        <taxon>Eukaryota</taxon>
        <taxon>Fungi</taxon>
        <taxon>Dikarya</taxon>
        <taxon>Basidiomycota</taxon>
        <taxon>Agaricomycotina</taxon>
        <taxon>Agaricomycetes</taxon>
        <taxon>Russulales</taxon>
        <taxon>Russulaceae</taxon>
        <taxon>Lactarius</taxon>
    </lineage>
</organism>
<dbReference type="AlphaFoldDB" id="A0AAD4LRE1"/>
<dbReference type="GO" id="GO:0035838">
    <property type="term" value="C:growing cell tip"/>
    <property type="evidence" value="ECO:0007669"/>
    <property type="project" value="TreeGrafter"/>
</dbReference>
<accession>A0AAD4LRE1</accession>
<feature type="transmembrane region" description="Helical" evidence="1">
    <location>
        <begin position="127"/>
        <end position="156"/>
    </location>
</feature>
<dbReference type="Pfam" id="PF06687">
    <property type="entry name" value="SUR7"/>
    <property type="match status" value="1"/>
</dbReference>